<dbReference type="PROSITE" id="PS51106">
    <property type="entry name" value="PTS_EIIC_TYPE_4"/>
    <property type="match status" value="1"/>
</dbReference>
<dbReference type="STRING" id="112903.SAMN04490178_12453"/>
<evidence type="ECO:0000256" key="7">
    <source>
        <dbReference type="ARBA" id="ARBA00022989"/>
    </source>
</evidence>
<feature type="transmembrane region" description="Helical" evidence="9">
    <location>
        <begin position="176"/>
        <end position="196"/>
    </location>
</feature>
<evidence type="ECO:0000256" key="6">
    <source>
        <dbReference type="ARBA" id="ARBA00022692"/>
    </source>
</evidence>
<dbReference type="OrthoDB" id="9815089at2"/>
<feature type="transmembrane region" description="Helical" evidence="9">
    <location>
        <begin position="92"/>
        <end position="112"/>
    </location>
</feature>
<comment type="subcellular location">
    <subcellularLocation>
        <location evidence="1">Cell membrane</location>
        <topology evidence="1">Multi-pass membrane protein</topology>
    </subcellularLocation>
</comment>
<dbReference type="PANTHER" id="PTHR32502">
    <property type="entry name" value="N-ACETYLGALACTOSAMINE PERMEASE II COMPONENT-RELATED"/>
    <property type="match status" value="1"/>
</dbReference>
<evidence type="ECO:0000256" key="4">
    <source>
        <dbReference type="ARBA" id="ARBA00022597"/>
    </source>
</evidence>
<dbReference type="RefSeq" id="WP_091750099.1">
    <property type="nucleotide sequence ID" value="NZ_FODY01000024.1"/>
</dbReference>
<keyword evidence="7 9" id="KW-1133">Transmembrane helix</keyword>
<keyword evidence="11" id="KW-1185">Reference proteome</keyword>
<gene>
    <name evidence="10" type="ORF">SAMN04490178_12453</name>
</gene>
<dbReference type="GO" id="GO:0005886">
    <property type="term" value="C:plasma membrane"/>
    <property type="evidence" value="ECO:0007669"/>
    <property type="project" value="UniProtKB-SubCell"/>
</dbReference>
<keyword evidence="5" id="KW-0598">Phosphotransferase system</keyword>
<evidence type="ECO:0000256" key="9">
    <source>
        <dbReference type="SAM" id="Phobius"/>
    </source>
</evidence>
<evidence type="ECO:0000256" key="8">
    <source>
        <dbReference type="ARBA" id="ARBA00023136"/>
    </source>
</evidence>
<dbReference type="PANTHER" id="PTHR32502:SF8">
    <property type="entry name" value="N-ACETYLGALACTOSAMINE PERMEASE IIC COMPONENT 1"/>
    <property type="match status" value="1"/>
</dbReference>
<evidence type="ECO:0000313" key="11">
    <source>
        <dbReference type="Proteomes" id="UP000198847"/>
    </source>
</evidence>
<keyword evidence="2" id="KW-0813">Transport</keyword>
<accession>A0A1H8XIV4</accession>
<dbReference type="InterPro" id="IPR050303">
    <property type="entry name" value="GatZ_KbaZ_carbometab"/>
</dbReference>
<protein>
    <submittedName>
        <fullName evidence="10">PTS system, mannose-specific IIC component</fullName>
    </submittedName>
</protein>
<evidence type="ECO:0000313" key="10">
    <source>
        <dbReference type="EMBL" id="SEP39697.1"/>
    </source>
</evidence>
<sequence length="267" mass="28278">MLQALMVALLGWIQCSSMPPAWWLVREPIMTGLWVGLIYGKPVEGIIIGAAINVAFLGWNSTGGANPSDLYSAGLLGTAIAIQGNLTTEQAVVIAISLGVIGNYAWILFMSLNSVIPSLQDKCAEQGDIRKLIFLQIVPSQLVVILVRAIPAYLAVYYGPPIIESLLASVPDWGVAGFNAVGKVLPALGIAMLLKYMGRKELLVFFGIGFAVSAFGGMNNLLFAAILGAGMGYIYISLQPKEAVASAVAPSQASVRESSLYEGEDEI</sequence>
<dbReference type="AlphaFoldDB" id="A0A1H8XIV4"/>
<evidence type="ECO:0000256" key="1">
    <source>
        <dbReference type="ARBA" id="ARBA00004651"/>
    </source>
</evidence>
<evidence type="ECO:0000256" key="5">
    <source>
        <dbReference type="ARBA" id="ARBA00022683"/>
    </source>
</evidence>
<organism evidence="10 11">
    <name type="scientific">Propionispora vibrioides</name>
    <dbReference type="NCBI Taxonomy" id="112903"/>
    <lineage>
        <taxon>Bacteria</taxon>
        <taxon>Bacillati</taxon>
        <taxon>Bacillota</taxon>
        <taxon>Negativicutes</taxon>
        <taxon>Selenomonadales</taxon>
        <taxon>Sporomusaceae</taxon>
        <taxon>Propionispora</taxon>
    </lineage>
</organism>
<dbReference type="Proteomes" id="UP000198847">
    <property type="component" value="Unassembled WGS sequence"/>
</dbReference>
<dbReference type="EMBL" id="FODY01000024">
    <property type="protein sequence ID" value="SEP39697.1"/>
    <property type="molecule type" value="Genomic_DNA"/>
</dbReference>
<name>A0A1H8XIV4_9FIRM</name>
<reference evidence="10 11" key="1">
    <citation type="submission" date="2016-10" db="EMBL/GenBank/DDBJ databases">
        <authorList>
            <person name="de Groot N.N."/>
        </authorList>
    </citation>
    <scope>NUCLEOTIDE SEQUENCE [LARGE SCALE GENOMIC DNA]</scope>
    <source>
        <strain evidence="10 11">DSM 13305</strain>
    </source>
</reference>
<feature type="transmembrane region" description="Helical" evidence="9">
    <location>
        <begin position="203"/>
        <end position="236"/>
    </location>
</feature>
<dbReference type="GO" id="GO:0009401">
    <property type="term" value="P:phosphoenolpyruvate-dependent sugar phosphotransferase system"/>
    <property type="evidence" value="ECO:0007669"/>
    <property type="project" value="UniProtKB-KW"/>
</dbReference>
<keyword evidence="3" id="KW-1003">Cell membrane</keyword>
<proteinExistence type="predicted"/>
<evidence type="ECO:0000256" key="3">
    <source>
        <dbReference type="ARBA" id="ARBA00022475"/>
    </source>
</evidence>
<evidence type="ECO:0000256" key="2">
    <source>
        <dbReference type="ARBA" id="ARBA00022448"/>
    </source>
</evidence>
<dbReference type="Pfam" id="PF03609">
    <property type="entry name" value="EII-Sor"/>
    <property type="match status" value="1"/>
</dbReference>
<keyword evidence="4" id="KW-0762">Sugar transport</keyword>
<keyword evidence="6 9" id="KW-0812">Transmembrane</keyword>
<feature type="transmembrane region" description="Helical" evidence="9">
    <location>
        <begin position="33"/>
        <end position="58"/>
    </location>
</feature>
<feature type="transmembrane region" description="Helical" evidence="9">
    <location>
        <begin position="133"/>
        <end position="156"/>
    </location>
</feature>
<dbReference type="InterPro" id="IPR004700">
    <property type="entry name" value="PTS_IIC_man"/>
</dbReference>
<keyword evidence="8 9" id="KW-0472">Membrane</keyword>